<dbReference type="EMBL" id="VCEI01000031">
    <property type="protein sequence ID" value="TLU89137.1"/>
    <property type="molecule type" value="Genomic_DNA"/>
</dbReference>
<organism evidence="2 3">
    <name type="scientific">Dyadobacter sediminis</name>
    <dbReference type="NCBI Taxonomy" id="1493691"/>
    <lineage>
        <taxon>Bacteria</taxon>
        <taxon>Pseudomonadati</taxon>
        <taxon>Bacteroidota</taxon>
        <taxon>Cytophagia</taxon>
        <taxon>Cytophagales</taxon>
        <taxon>Spirosomataceae</taxon>
        <taxon>Dyadobacter</taxon>
    </lineage>
</organism>
<evidence type="ECO:0000256" key="1">
    <source>
        <dbReference type="SAM" id="Phobius"/>
    </source>
</evidence>
<feature type="transmembrane region" description="Helical" evidence="1">
    <location>
        <begin position="218"/>
        <end position="237"/>
    </location>
</feature>
<feature type="transmembrane region" description="Helical" evidence="1">
    <location>
        <begin position="89"/>
        <end position="109"/>
    </location>
</feature>
<keyword evidence="1" id="KW-0472">Membrane</keyword>
<feature type="transmembrane region" description="Helical" evidence="1">
    <location>
        <begin position="16"/>
        <end position="36"/>
    </location>
</feature>
<keyword evidence="1" id="KW-0812">Transmembrane</keyword>
<accession>A0A5R9K642</accession>
<dbReference type="Proteomes" id="UP000309788">
    <property type="component" value="Unassembled WGS sequence"/>
</dbReference>
<dbReference type="OrthoDB" id="1081881at2"/>
<evidence type="ECO:0000313" key="3">
    <source>
        <dbReference type="Proteomes" id="UP000309788"/>
    </source>
</evidence>
<feature type="transmembrane region" description="Helical" evidence="1">
    <location>
        <begin position="171"/>
        <end position="187"/>
    </location>
</feature>
<feature type="transmembrane region" description="Helical" evidence="1">
    <location>
        <begin position="121"/>
        <end position="141"/>
    </location>
</feature>
<comment type="caution">
    <text evidence="2">The sequence shown here is derived from an EMBL/GenBank/DDBJ whole genome shotgun (WGS) entry which is preliminary data.</text>
</comment>
<name>A0A5R9K642_9BACT</name>
<feature type="transmembrane region" description="Helical" evidence="1">
    <location>
        <begin position="309"/>
        <end position="329"/>
    </location>
</feature>
<feature type="transmembrane region" description="Helical" evidence="1">
    <location>
        <begin position="193"/>
        <end position="211"/>
    </location>
</feature>
<keyword evidence="1" id="KW-1133">Transmembrane helix</keyword>
<evidence type="ECO:0000313" key="2">
    <source>
        <dbReference type="EMBL" id="TLU89137.1"/>
    </source>
</evidence>
<keyword evidence="3" id="KW-1185">Reference proteome</keyword>
<dbReference type="AlphaFoldDB" id="A0A5R9K642"/>
<feature type="transmembrane region" description="Helical" evidence="1">
    <location>
        <begin position="341"/>
        <end position="360"/>
    </location>
</feature>
<sequence>MNQITWLENRNNRYRLLIAAFALLIFPFVAVSFFNFPTTDDYCHTLAVNNLGYWKYQEHYWKTWSGRYVGTLISSTQPLAYGSYSGYKIAPIVLLFIYVHAFIYFVRGFTLDKFEKWETALFAFLLLFAMITEMPSVAGYFYWYTGYYYTLADIGTLYLLGYLFRNLNDFSWRKIIIICLGMILLIGMNEYTLLWLVCITGAVFFFNSINLKRFLAKEFILSLVALVFGVLSVTAPGNNARAESGLYPTALKYNLIFSAKSSLLWAVHNFSQMAPTLYVLTLVLIPFAARLYNLRRPEEFRFFDMHPAISILVFMASLWLTYFPSYWSIAEPPNLRGQCVINFWTLIGWTYNVFILAFWLSKKGLMTLPTRMGILQWVVGLYFLTSYFSNFNFRSAWSDLITGRASRYNKEMIARTQLVENTKEQQVYVPKLQNVPYTILIVSEKFDPAWASVEVNNGCAEWYFKKKFFYK</sequence>
<reference evidence="2 3" key="1">
    <citation type="submission" date="2019-05" db="EMBL/GenBank/DDBJ databases">
        <authorList>
            <person name="Qu J.-H."/>
        </authorList>
    </citation>
    <scope>NUCLEOTIDE SEQUENCE [LARGE SCALE GENOMIC DNA]</scope>
    <source>
        <strain evidence="2 3">Z12</strain>
    </source>
</reference>
<feature type="transmembrane region" description="Helical" evidence="1">
    <location>
        <begin position="147"/>
        <end position="164"/>
    </location>
</feature>
<evidence type="ECO:0008006" key="4">
    <source>
        <dbReference type="Google" id="ProtNLM"/>
    </source>
</evidence>
<gene>
    <name evidence="2" type="ORF">FEM55_23915</name>
</gene>
<proteinExistence type="predicted"/>
<feature type="transmembrane region" description="Helical" evidence="1">
    <location>
        <begin position="270"/>
        <end position="289"/>
    </location>
</feature>
<feature type="transmembrane region" description="Helical" evidence="1">
    <location>
        <begin position="372"/>
        <end position="389"/>
    </location>
</feature>
<protein>
    <recommendedName>
        <fullName evidence="4">YfhO family protein</fullName>
    </recommendedName>
</protein>